<reference evidence="2" key="1">
    <citation type="submission" date="2016-10" db="EMBL/GenBank/DDBJ databases">
        <authorList>
            <person name="Varghese N."/>
            <person name="Submissions S."/>
        </authorList>
    </citation>
    <scope>NUCLEOTIDE SEQUENCE [LARGE SCALE GENOMIC DNA]</scope>
    <source>
        <strain evidence="2">BP1-148</strain>
    </source>
</reference>
<protein>
    <submittedName>
        <fullName evidence="1">Uncharacterized protein</fullName>
    </submittedName>
</protein>
<evidence type="ECO:0000313" key="2">
    <source>
        <dbReference type="Proteomes" id="UP000198779"/>
    </source>
</evidence>
<name>A0A1G7WG41_9BACT</name>
<proteinExistence type="predicted"/>
<dbReference type="EMBL" id="FNCQ01000008">
    <property type="protein sequence ID" value="SDG70943.1"/>
    <property type="molecule type" value="Genomic_DNA"/>
</dbReference>
<sequence length="128" mass="14620">MPKEDSTIRTIRRKKETTLREVVVKRVKLSFEFYGLEAAMKEFNDIKVLFSDLTPEWSDIAGEVLDFFLEKKREAQEAAGEREQQINQMWADALAKNGIVANQLNLMPGSNPQAPYYSTTHTTGGHKQ</sequence>
<keyword evidence="2" id="KW-1185">Reference proteome</keyword>
<gene>
    <name evidence="1" type="ORF">SAMN04487901_10810</name>
</gene>
<dbReference type="AlphaFoldDB" id="A0A1G7WG41"/>
<organism evidence="1 2">
    <name type="scientific">Prevotella communis</name>
    <dbReference type="NCBI Taxonomy" id="2913614"/>
    <lineage>
        <taxon>Bacteria</taxon>
        <taxon>Pseudomonadati</taxon>
        <taxon>Bacteroidota</taxon>
        <taxon>Bacteroidia</taxon>
        <taxon>Bacteroidales</taxon>
        <taxon>Prevotellaceae</taxon>
        <taxon>Prevotella</taxon>
    </lineage>
</organism>
<dbReference type="Proteomes" id="UP000198779">
    <property type="component" value="Unassembled WGS sequence"/>
</dbReference>
<evidence type="ECO:0000313" key="1">
    <source>
        <dbReference type="EMBL" id="SDG70943.1"/>
    </source>
</evidence>
<accession>A0A1G7WG41</accession>
<dbReference type="RefSeq" id="WP_091817219.1">
    <property type="nucleotide sequence ID" value="NZ_FNCQ01000008.1"/>
</dbReference>